<comment type="catalytic activity">
    <reaction evidence="11">
        <text>[(1-&gt;4)-beta-D-glucosyl]n+m + reduced acceptor + O2 = 4-dehydro-beta-D-glucosyl-[(1-&gt;4)-beta-D-glucosyl]n-1 + [(1-&gt;4)-beta-D-glucosyl]m + acceptor + H2O.</text>
        <dbReference type="EC" id="1.14.99.56"/>
    </reaction>
</comment>
<evidence type="ECO:0000256" key="6">
    <source>
        <dbReference type="ARBA" id="ARBA00023033"/>
    </source>
</evidence>
<accession>A0A8H6YE51</accession>
<evidence type="ECO:0000256" key="8">
    <source>
        <dbReference type="ARBA" id="ARBA00023277"/>
    </source>
</evidence>
<evidence type="ECO:0000256" key="5">
    <source>
        <dbReference type="ARBA" id="ARBA00023008"/>
    </source>
</evidence>
<dbReference type="Pfam" id="PF03443">
    <property type="entry name" value="AA9"/>
    <property type="match status" value="1"/>
</dbReference>
<feature type="chain" id="PRO_5034572472" description="lytic cellulose monooxygenase (C4-dehydrogenating)" evidence="13">
    <location>
        <begin position="20"/>
        <end position="284"/>
    </location>
</feature>
<evidence type="ECO:0000256" key="12">
    <source>
        <dbReference type="ARBA" id="ARBA00047174"/>
    </source>
</evidence>
<keyword evidence="7" id="KW-1015">Disulfide bond</keyword>
<protein>
    <recommendedName>
        <fullName evidence="12">lytic cellulose monooxygenase (C4-dehydrogenating)</fullName>
        <ecNumber evidence="12">1.14.99.56</ecNumber>
    </recommendedName>
</protein>
<sequence>MKCAASTLFSLSLMASVAAHGWVGTLTVAGKAYKGNQSLEQVAHGAPSVVRQVANNLPIKDLSSRDLACGRTAKPAVLVATAVPGDTLLVDWDTLTGDGNCFHEMGPMTAYLTSCGAKSCADFDAAEARWFKIMEQGMDAKGNLAQARLTNGSPARVTLPANLKTGNYLLQHEIIALHTAQSPGGAELYPSCSQLRVTGSGTGSPQESELVRFLGAYHAKDKGILIDIYNMKGAYQFPGPPVAAFVKGGASPLPSHHSSLSAHTNATHTSAHIMTHAASHSTAK</sequence>
<comment type="similarity">
    <text evidence="10">Belongs to the polysaccharide monooxygenase AA9 family.</text>
</comment>
<proteinExistence type="inferred from homology"/>
<evidence type="ECO:0000259" key="14">
    <source>
        <dbReference type="Pfam" id="PF03443"/>
    </source>
</evidence>
<dbReference type="AlphaFoldDB" id="A0A8H6YE51"/>
<dbReference type="GO" id="GO:0030245">
    <property type="term" value="P:cellulose catabolic process"/>
    <property type="evidence" value="ECO:0007669"/>
    <property type="project" value="UniProtKB-KW"/>
</dbReference>
<dbReference type="OrthoDB" id="4849160at2759"/>
<evidence type="ECO:0000313" key="15">
    <source>
        <dbReference type="EMBL" id="KAF7358058.1"/>
    </source>
</evidence>
<keyword evidence="9" id="KW-0624">Polysaccharide degradation</keyword>
<organism evidence="15 16">
    <name type="scientific">Mycena venus</name>
    <dbReference type="NCBI Taxonomy" id="2733690"/>
    <lineage>
        <taxon>Eukaryota</taxon>
        <taxon>Fungi</taxon>
        <taxon>Dikarya</taxon>
        <taxon>Basidiomycota</taxon>
        <taxon>Agaricomycotina</taxon>
        <taxon>Agaricomycetes</taxon>
        <taxon>Agaricomycetidae</taxon>
        <taxon>Agaricales</taxon>
        <taxon>Marasmiineae</taxon>
        <taxon>Mycenaceae</taxon>
        <taxon>Mycena</taxon>
    </lineage>
</organism>
<evidence type="ECO:0000256" key="2">
    <source>
        <dbReference type="ARBA" id="ARBA00022723"/>
    </source>
</evidence>
<evidence type="ECO:0000256" key="9">
    <source>
        <dbReference type="ARBA" id="ARBA00023326"/>
    </source>
</evidence>
<evidence type="ECO:0000313" key="16">
    <source>
        <dbReference type="Proteomes" id="UP000620124"/>
    </source>
</evidence>
<dbReference type="EC" id="1.14.99.56" evidence="12"/>
<name>A0A8H6YE51_9AGAR</name>
<dbReference type="GO" id="GO:0046872">
    <property type="term" value="F:metal ion binding"/>
    <property type="evidence" value="ECO:0007669"/>
    <property type="project" value="UniProtKB-KW"/>
</dbReference>
<dbReference type="EMBL" id="JACAZI010000006">
    <property type="protein sequence ID" value="KAF7358058.1"/>
    <property type="molecule type" value="Genomic_DNA"/>
</dbReference>
<reference evidence="15" key="1">
    <citation type="submission" date="2020-05" db="EMBL/GenBank/DDBJ databases">
        <title>Mycena genomes resolve the evolution of fungal bioluminescence.</title>
        <authorList>
            <person name="Tsai I.J."/>
        </authorList>
    </citation>
    <scope>NUCLEOTIDE SEQUENCE</scope>
    <source>
        <strain evidence="15">CCC161011</strain>
    </source>
</reference>
<feature type="signal peptide" evidence="13">
    <location>
        <begin position="1"/>
        <end position="19"/>
    </location>
</feature>
<dbReference type="Proteomes" id="UP000620124">
    <property type="component" value="Unassembled WGS sequence"/>
</dbReference>
<keyword evidence="4" id="KW-0560">Oxidoreductase</keyword>
<evidence type="ECO:0000256" key="1">
    <source>
        <dbReference type="ARBA" id="ARBA00001973"/>
    </source>
</evidence>
<keyword evidence="8" id="KW-0119">Carbohydrate metabolism</keyword>
<keyword evidence="5" id="KW-0186">Copper</keyword>
<keyword evidence="6" id="KW-0503">Monooxygenase</keyword>
<gene>
    <name evidence="15" type="ORF">MVEN_00853300</name>
</gene>
<dbReference type="Gene3D" id="2.70.50.70">
    <property type="match status" value="1"/>
</dbReference>
<keyword evidence="3" id="KW-0136">Cellulose degradation</keyword>
<keyword evidence="16" id="KW-1185">Reference proteome</keyword>
<dbReference type="CDD" id="cd21175">
    <property type="entry name" value="LPMO_AA9"/>
    <property type="match status" value="1"/>
</dbReference>
<evidence type="ECO:0000256" key="11">
    <source>
        <dbReference type="ARBA" id="ARBA00045077"/>
    </source>
</evidence>
<comment type="caution">
    <text evidence="15">The sequence shown here is derived from an EMBL/GenBank/DDBJ whole genome shotgun (WGS) entry which is preliminary data.</text>
</comment>
<comment type="cofactor">
    <cofactor evidence="1">
        <name>Cu(2+)</name>
        <dbReference type="ChEBI" id="CHEBI:29036"/>
    </cofactor>
</comment>
<evidence type="ECO:0000256" key="4">
    <source>
        <dbReference type="ARBA" id="ARBA00023002"/>
    </source>
</evidence>
<keyword evidence="13" id="KW-0732">Signal</keyword>
<keyword evidence="2" id="KW-0479">Metal-binding</keyword>
<dbReference type="GO" id="GO:0004497">
    <property type="term" value="F:monooxygenase activity"/>
    <property type="evidence" value="ECO:0007669"/>
    <property type="project" value="UniProtKB-KW"/>
</dbReference>
<dbReference type="InterPro" id="IPR049892">
    <property type="entry name" value="AA9"/>
</dbReference>
<feature type="domain" description="Auxiliary Activity family 9 catalytic" evidence="14">
    <location>
        <begin position="20"/>
        <end position="231"/>
    </location>
</feature>
<dbReference type="InterPro" id="IPR005103">
    <property type="entry name" value="AA9_LPMO"/>
</dbReference>
<dbReference type="PANTHER" id="PTHR33353:SF6">
    <property type="entry name" value="ENDOGLUCANASE IV"/>
    <property type="match status" value="1"/>
</dbReference>
<evidence type="ECO:0000256" key="7">
    <source>
        <dbReference type="ARBA" id="ARBA00023157"/>
    </source>
</evidence>
<dbReference type="PANTHER" id="PTHR33353">
    <property type="entry name" value="PUTATIVE (AFU_ORTHOLOGUE AFUA_1G12560)-RELATED"/>
    <property type="match status" value="1"/>
</dbReference>
<evidence type="ECO:0000256" key="13">
    <source>
        <dbReference type="SAM" id="SignalP"/>
    </source>
</evidence>
<evidence type="ECO:0000256" key="3">
    <source>
        <dbReference type="ARBA" id="ARBA00023001"/>
    </source>
</evidence>
<evidence type="ECO:0000256" key="10">
    <source>
        <dbReference type="ARBA" id="ARBA00044502"/>
    </source>
</evidence>